<name>A0A445MEG5_ENSVE</name>
<dbReference type="AlphaFoldDB" id="A0A445MEG5"/>
<protein>
    <submittedName>
        <fullName evidence="2">Uncharacterized protein</fullName>
    </submittedName>
</protein>
<sequence length="130" mass="14296">MIGRKILNQSGVMLPICKQMDNSWAPLQRVVSSDKATKGWLVIRPRTKEGVVMSWPVLPVSRGEGPARATEEADHKPTNKGRRRGGIRHARAEGAAKAIDARPLTATWAPRPAARDDHSNLNPFSTVHPH</sequence>
<proteinExistence type="predicted"/>
<feature type="region of interest" description="Disordered" evidence="1">
    <location>
        <begin position="59"/>
        <end position="130"/>
    </location>
</feature>
<reference evidence="2" key="1">
    <citation type="journal article" date="2018" name="Data Brief">
        <title>Genome sequence data from 17 accessions of Ensete ventricosum, a staple food crop for millions in Ethiopia.</title>
        <authorList>
            <person name="Yemataw Z."/>
            <person name="Muzemil S."/>
            <person name="Ambachew D."/>
            <person name="Tripathi L."/>
            <person name="Tesfaye K."/>
            <person name="Chala A."/>
            <person name="Farbos A."/>
            <person name="O'Neill P."/>
            <person name="Moore K."/>
            <person name="Grant M."/>
            <person name="Studholme D.J."/>
        </authorList>
    </citation>
    <scope>NUCLEOTIDE SEQUENCE [LARGE SCALE GENOMIC DNA]</scope>
    <source>
        <tissue evidence="2">Leaf</tissue>
    </source>
</reference>
<dbReference type="Proteomes" id="UP000290560">
    <property type="component" value="Unassembled WGS sequence"/>
</dbReference>
<evidence type="ECO:0000256" key="1">
    <source>
        <dbReference type="SAM" id="MobiDB-lite"/>
    </source>
</evidence>
<gene>
    <name evidence="2" type="ORF">BHM03_00014779</name>
</gene>
<accession>A0A445MEG5</accession>
<dbReference type="EMBL" id="KV875719">
    <property type="protein sequence ID" value="RZR72588.1"/>
    <property type="molecule type" value="Genomic_DNA"/>
</dbReference>
<organism evidence="2">
    <name type="scientific">Ensete ventricosum</name>
    <name type="common">Abyssinian banana</name>
    <name type="synonym">Musa ensete</name>
    <dbReference type="NCBI Taxonomy" id="4639"/>
    <lineage>
        <taxon>Eukaryota</taxon>
        <taxon>Viridiplantae</taxon>
        <taxon>Streptophyta</taxon>
        <taxon>Embryophyta</taxon>
        <taxon>Tracheophyta</taxon>
        <taxon>Spermatophyta</taxon>
        <taxon>Magnoliopsida</taxon>
        <taxon>Liliopsida</taxon>
        <taxon>Zingiberales</taxon>
        <taxon>Musaceae</taxon>
        <taxon>Ensete</taxon>
    </lineage>
</organism>
<evidence type="ECO:0000313" key="2">
    <source>
        <dbReference type="EMBL" id="RZR72588.1"/>
    </source>
</evidence>
<feature type="compositionally biased region" description="Polar residues" evidence="1">
    <location>
        <begin position="120"/>
        <end position="130"/>
    </location>
</feature>
<feature type="compositionally biased region" description="Basic residues" evidence="1">
    <location>
        <begin position="78"/>
        <end position="89"/>
    </location>
</feature>